<accession>A0A9W6WDN4</accession>
<comment type="caution">
    <text evidence="4">The sequence shown here is derived from an EMBL/GenBank/DDBJ whole genome shotgun (WGS) entry which is preliminary data.</text>
</comment>
<keyword evidence="3" id="KW-0812">Transmembrane</keyword>
<evidence type="ECO:0000313" key="5">
    <source>
        <dbReference type="Proteomes" id="UP001165120"/>
    </source>
</evidence>
<keyword evidence="5" id="KW-1185">Reference proteome</keyword>
<evidence type="ECO:0000313" key="4">
    <source>
        <dbReference type="EMBL" id="GME67265.1"/>
    </source>
</evidence>
<gene>
    <name evidence="4" type="ORF">Cboi02_000069400</name>
</gene>
<organism evidence="4 5">
    <name type="scientific">Candida boidinii</name>
    <name type="common">Yeast</name>
    <dbReference type="NCBI Taxonomy" id="5477"/>
    <lineage>
        <taxon>Eukaryota</taxon>
        <taxon>Fungi</taxon>
        <taxon>Dikarya</taxon>
        <taxon>Ascomycota</taxon>
        <taxon>Saccharomycotina</taxon>
        <taxon>Pichiomycetes</taxon>
        <taxon>Pichiales</taxon>
        <taxon>Pichiaceae</taxon>
        <taxon>Ogataea</taxon>
        <taxon>Ogataea/Candida clade</taxon>
    </lineage>
</organism>
<dbReference type="Proteomes" id="UP001165120">
    <property type="component" value="Unassembled WGS sequence"/>
</dbReference>
<keyword evidence="3" id="KW-0472">Membrane</keyword>
<dbReference type="GO" id="GO:0000009">
    <property type="term" value="F:alpha-1,6-mannosyltransferase activity"/>
    <property type="evidence" value="ECO:0007669"/>
    <property type="project" value="InterPro"/>
</dbReference>
<dbReference type="PANTHER" id="PTHR31834:SF1">
    <property type="entry name" value="INITIATION-SPECIFIC ALPHA-1,6-MANNOSYLTRANSFERASE"/>
    <property type="match status" value="1"/>
</dbReference>
<dbReference type="AlphaFoldDB" id="A0A9W6WDN4"/>
<sequence length="513" mass="59528">MSSKDSSTSSSGSGSPRIKFNDNNYKIHTLNTSSSGNISSYNIDNTRNNNFINDISNNKSIRHRLSNNLKKLSNKCILSFLIGIILGSLIFNYDFQKNEFNFSNINNIVPNSNNNNNNDNTKNVNQEDIDRIYLRDYQKSDFYSSNNGIRGGQEKLKDSNPFDHLVTYNRLISAFPYTEEDADPENNKNIIQMWLKEREIIGSKNKVDFMTNEENKLKDIPYEGHRKTWVEKNPDYNYKLYTYKEINDMFKLRFSDTVPEVLEAYDLLPHIILKSDLGRYFLLYLIGGVYSDIDTNCHRAIDEWYDSVDKAKYNIGISVSIEDDVNRDNWRDVKPRRVELLQWAFKGNRRHHFWALLISMIVETTFRAKYEGRLQAWSSYQNQIDKCSGVDILDWTGPGVFTDAFIEYVNLLDEIEITDVEFEKSYGMKIFDQVVGPSTEIKQVGDEKGVLLDNKGWNFNWKGLMALKGPRIINDLMILPYAFEAPGECPGYDDLARLCYIHHSYSGAWKNNN</sequence>
<proteinExistence type="inferred from homology"/>
<evidence type="ECO:0000256" key="3">
    <source>
        <dbReference type="SAM" id="Phobius"/>
    </source>
</evidence>
<evidence type="ECO:0000256" key="2">
    <source>
        <dbReference type="SAM" id="MobiDB-lite"/>
    </source>
</evidence>
<keyword evidence="3" id="KW-1133">Transmembrane helix</keyword>
<dbReference type="Pfam" id="PF04488">
    <property type="entry name" value="Gly_transf_sug"/>
    <property type="match status" value="1"/>
</dbReference>
<comment type="similarity">
    <text evidence="1">Belongs to the glycosyltransferase 32 family.</text>
</comment>
<feature type="region of interest" description="Disordered" evidence="2">
    <location>
        <begin position="1"/>
        <end position="20"/>
    </location>
</feature>
<dbReference type="InterPro" id="IPR039367">
    <property type="entry name" value="Och1-like"/>
</dbReference>
<reference evidence="4" key="1">
    <citation type="submission" date="2023-04" db="EMBL/GenBank/DDBJ databases">
        <title>Candida boidinii NBRC 10035.</title>
        <authorList>
            <person name="Ichikawa N."/>
            <person name="Sato H."/>
            <person name="Tonouchi N."/>
        </authorList>
    </citation>
    <scope>NUCLEOTIDE SEQUENCE</scope>
    <source>
        <strain evidence="4">NBRC 10035</strain>
    </source>
</reference>
<dbReference type="GO" id="GO:0000136">
    <property type="term" value="C:mannan polymerase complex"/>
    <property type="evidence" value="ECO:0007669"/>
    <property type="project" value="TreeGrafter"/>
</dbReference>
<feature type="transmembrane region" description="Helical" evidence="3">
    <location>
        <begin position="72"/>
        <end position="93"/>
    </location>
</feature>
<protein>
    <submittedName>
        <fullName evidence="4">Unnamed protein product</fullName>
    </submittedName>
</protein>
<evidence type="ECO:0000256" key="1">
    <source>
        <dbReference type="ARBA" id="ARBA00009003"/>
    </source>
</evidence>
<dbReference type="Gene3D" id="3.90.550.20">
    <property type="match status" value="1"/>
</dbReference>
<dbReference type="PANTHER" id="PTHR31834">
    <property type="entry name" value="INITIATION-SPECIFIC ALPHA-1,6-MANNOSYLTRANSFERASE"/>
    <property type="match status" value="1"/>
</dbReference>
<dbReference type="InterPro" id="IPR007577">
    <property type="entry name" value="GlycoTrfase_DXD_sugar-bd_CS"/>
</dbReference>
<name>A0A9W6WDN4_CANBO</name>
<dbReference type="SUPFAM" id="SSF53448">
    <property type="entry name" value="Nucleotide-diphospho-sugar transferases"/>
    <property type="match status" value="1"/>
</dbReference>
<dbReference type="InterPro" id="IPR029044">
    <property type="entry name" value="Nucleotide-diphossugar_trans"/>
</dbReference>
<dbReference type="GO" id="GO:0006487">
    <property type="term" value="P:protein N-linked glycosylation"/>
    <property type="evidence" value="ECO:0007669"/>
    <property type="project" value="TreeGrafter"/>
</dbReference>
<feature type="compositionally biased region" description="Low complexity" evidence="2">
    <location>
        <begin position="1"/>
        <end position="15"/>
    </location>
</feature>
<dbReference type="EMBL" id="BSXN01000133">
    <property type="protein sequence ID" value="GME67265.1"/>
    <property type="molecule type" value="Genomic_DNA"/>
</dbReference>